<feature type="compositionally biased region" description="Low complexity" evidence="1">
    <location>
        <begin position="8"/>
        <end position="18"/>
    </location>
</feature>
<evidence type="ECO:0000313" key="3">
    <source>
        <dbReference type="Proteomes" id="UP000017836"/>
    </source>
</evidence>
<proteinExistence type="predicted"/>
<keyword evidence="3" id="KW-1185">Reference proteome</keyword>
<evidence type="ECO:0000313" key="2">
    <source>
        <dbReference type="EMBL" id="ERN20337.1"/>
    </source>
</evidence>
<dbReference type="HOGENOM" id="CLU_2213488_0_0_1"/>
<feature type="region of interest" description="Disordered" evidence="1">
    <location>
        <begin position="1"/>
        <end position="28"/>
    </location>
</feature>
<gene>
    <name evidence="2" type="ORF">AMTR_s00066p00195370</name>
</gene>
<feature type="region of interest" description="Disordered" evidence="1">
    <location>
        <begin position="60"/>
        <end position="84"/>
    </location>
</feature>
<organism evidence="2 3">
    <name type="scientific">Amborella trichopoda</name>
    <dbReference type="NCBI Taxonomy" id="13333"/>
    <lineage>
        <taxon>Eukaryota</taxon>
        <taxon>Viridiplantae</taxon>
        <taxon>Streptophyta</taxon>
        <taxon>Embryophyta</taxon>
        <taxon>Tracheophyta</taxon>
        <taxon>Spermatophyta</taxon>
        <taxon>Magnoliopsida</taxon>
        <taxon>Amborellales</taxon>
        <taxon>Amborellaceae</taxon>
        <taxon>Amborella</taxon>
    </lineage>
</organism>
<reference evidence="3" key="1">
    <citation type="journal article" date="2013" name="Science">
        <title>The Amborella genome and the evolution of flowering plants.</title>
        <authorList>
            <consortium name="Amborella Genome Project"/>
        </authorList>
    </citation>
    <scope>NUCLEOTIDE SEQUENCE [LARGE SCALE GENOMIC DNA]</scope>
</reference>
<evidence type="ECO:0000256" key="1">
    <source>
        <dbReference type="SAM" id="MobiDB-lite"/>
    </source>
</evidence>
<dbReference type="Proteomes" id="UP000017836">
    <property type="component" value="Unassembled WGS sequence"/>
</dbReference>
<accession>U5DFT9</accession>
<name>U5DFT9_AMBTC</name>
<dbReference type="AlphaFoldDB" id="U5DFT9"/>
<dbReference type="EMBL" id="KI392060">
    <property type="protein sequence ID" value="ERN20337.1"/>
    <property type="molecule type" value="Genomic_DNA"/>
</dbReference>
<protein>
    <submittedName>
        <fullName evidence="2">Uncharacterized protein</fullName>
    </submittedName>
</protein>
<dbReference type="Gramene" id="ERN20337">
    <property type="protein sequence ID" value="ERN20337"/>
    <property type="gene ID" value="AMTR_s00066p00195370"/>
</dbReference>
<sequence>MVRKHLDPSSLLDVDLPVNGGDPVKDFTSGSIVNNTLDDCGLDENDVKDVIDDIAYGVYGNGSRKPAVNDSGVQDPRSSHQDDLKRPFIHESVPFWRVEMGKMLVVV</sequence>